<gene>
    <name evidence="1" type="ORF">EV665_11728</name>
</gene>
<dbReference type="EMBL" id="SLVX01000017">
    <property type="protein sequence ID" value="TCN39400.1"/>
    <property type="molecule type" value="Genomic_DNA"/>
</dbReference>
<reference evidence="1 2" key="1">
    <citation type="submission" date="2019-03" db="EMBL/GenBank/DDBJ databases">
        <title>Genomic Encyclopedia of Type Strains, Phase IV (KMG-IV): sequencing the most valuable type-strain genomes for metagenomic binning, comparative biology and taxonomic classification.</title>
        <authorList>
            <person name="Goeker M."/>
        </authorList>
    </citation>
    <scope>NUCLEOTIDE SEQUENCE [LARGE SCALE GENOMIC DNA]</scope>
    <source>
        <strain evidence="1 2">DSM 18401</strain>
    </source>
</reference>
<evidence type="ECO:0000313" key="2">
    <source>
        <dbReference type="Proteomes" id="UP000295351"/>
    </source>
</evidence>
<keyword evidence="2" id="KW-1185">Reference proteome</keyword>
<dbReference type="AlphaFoldDB" id="A0A4V2RH82"/>
<dbReference type="Proteomes" id="UP000295351">
    <property type="component" value="Unassembled WGS sequence"/>
</dbReference>
<comment type="caution">
    <text evidence="1">The sequence shown here is derived from an EMBL/GenBank/DDBJ whole genome shotgun (WGS) entry which is preliminary data.</text>
</comment>
<evidence type="ECO:0000313" key="1">
    <source>
        <dbReference type="EMBL" id="TCN39400.1"/>
    </source>
</evidence>
<organism evidence="1 2">
    <name type="scientific">Shinella granuli</name>
    <dbReference type="NCBI Taxonomy" id="323621"/>
    <lineage>
        <taxon>Bacteria</taxon>
        <taxon>Pseudomonadati</taxon>
        <taxon>Pseudomonadota</taxon>
        <taxon>Alphaproteobacteria</taxon>
        <taxon>Hyphomicrobiales</taxon>
        <taxon>Rhizobiaceae</taxon>
        <taxon>Shinella</taxon>
    </lineage>
</organism>
<sequence length="53" mass="5848">MSNDLERYSDPDNATVALFLLENDMDELTDILVAALDEAFRILGDEAPPATVH</sequence>
<dbReference type="RefSeq" id="WP_162853132.1">
    <property type="nucleotide sequence ID" value="NZ_BAABEI010000012.1"/>
</dbReference>
<accession>A0A4V2RH82</accession>
<protein>
    <submittedName>
        <fullName evidence="1">Uncharacterized protein</fullName>
    </submittedName>
</protein>
<proteinExistence type="predicted"/>
<name>A0A4V2RH82_SHIGR</name>